<protein>
    <submittedName>
        <fullName evidence="4">Aryl sulfotransferase</fullName>
        <ecNumber evidence="4">2.8.2.1</ecNumber>
    </submittedName>
</protein>
<dbReference type="PANTHER" id="PTHR11783">
    <property type="entry name" value="SULFOTRANSFERASE SULT"/>
    <property type="match status" value="1"/>
</dbReference>
<dbReference type="InterPro" id="IPR027417">
    <property type="entry name" value="P-loop_NTPase"/>
</dbReference>
<dbReference type="EC" id="2.8.2.1" evidence="4"/>
<evidence type="ECO:0000256" key="1">
    <source>
        <dbReference type="ARBA" id="ARBA00005771"/>
    </source>
</evidence>
<keyword evidence="2 4" id="KW-0808">Transferase</keyword>
<evidence type="ECO:0000259" key="3">
    <source>
        <dbReference type="Pfam" id="PF00685"/>
    </source>
</evidence>
<dbReference type="AlphaFoldDB" id="A0A7W9ZH97"/>
<dbReference type="RefSeq" id="WP_184263094.1">
    <property type="nucleotide sequence ID" value="NZ_JACIIX010000005.1"/>
</dbReference>
<dbReference type="EMBL" id="JACIIX010000005">
    <property type="protein sequence ID" value="MBB6210254.1"/>
    <property type="molecule type" value="Genomic_DNA"/>
</dbReference>
<reference evidence="4 5" key="1">
    <citation type="submission" date="2020-08" db="EMBL/GenBank/DDBJ databases">
        <title>Genomic Encyclopedia of Type Strains, Phase IV (KMG-IV): sequencing the most valuable type-strain genomes for metagenomic binning, comparative biology and taxonomic classification.</title>
        <authorList>
            <person name="Goeker M."/>
        </authorList>
    </citation>
    <scope>NUCLEOTIDE SEQUENCE [LARGE SCALE GENOMIC DNA]</scope>
    <source>
        <strain evidence="4 5">DSM 11590</strain>
    </source>
</reference>
<evidence type="ECO:0000313" key="5">
    <source>
        <dbReference type="Proteomes" id="UP000544872"/>
    </source>
</evidence>
<comment type="similarity">
    <text evidence="1">Belongs to the sulfotransferase 1 family.</text>
</comment>
<sequence length="290" mass="31651">MAAPAFPRGLVWLASYPKSGNTWLRILLANLSAVLEGARTGQDINALTLPMEVANHRDLFLDDTLLDPTLLTAAEINGLRPDLYAYWAAQAPGPLFVKSHDPYLHTTRGRPVVGSAGRAAVYVVRDPRDVVISYAHHSNSTADAMITMLTDPAAAPPGPEAPFGRLPQRLGGWADHVTGWLDQRDLPVHLVRYEDLLADTPGEFTRLLAFLGIAAPAAAVRQAVEFSAFRRLQQQEQAGDFIERHGDSPFFRQGKAGGWRGTLTPAQIIAIETATAPVMDRLGYTREYPP</sequence>
<name>A0A7W9ZH97_NOVIT</name>
<gene>
    <name evidence="4" type="ORF">FHS48_001669</name>
</gene>
<dbReference type="Pfam" id="PF00685">
    <property type="entry name" value="Sulfotransfer_1"/>
    <property type="match status" value="1"/>
</dbReference>
<evidence type="ECO:0000313" key="4">
    <source>
        <dbReference type="EMBL" id="MBB6210254.1"/>
    </source>
</evidence>
<dbReference type="Gene3D" id="3.40.50.300">
    <property type="entry name" value="P-loop containing nucleotide triphosphate hydrolases"/>
    <property type="match status" value="1"/>
</dbReference>
<dbReference type="Proteomes" id="UP000544872">
    <property type="component" value="Unassembled WGS sequence"/>
</dbReference>
<evidence type="ECO:0000256" key="2">
    <source>
        <dbReference type="ARBA" id="ARBA00022679"/>
    </source>
</evidence>
<keyword evidence="5" id="KW-1185">Reference proteome</keyword>
<dbReference type="GO" id="GO:0004062">
    <property type="term" value="F:aryl sulfotransferase activity"/>
    <property type="evidence" value="ECO:0007669"/>
    <property type="project" value="UniProtKB-EC"/>
</dbReference>
<accession>A0A7W9ZH97</accession>
<organism evidence="4 5">
    <name type="scientific">Novispirillum itersonii</name>
    <name type="common">Aquaspirillum itersonii</name>
    <dbReference type="NCBI Taxonomy" id="189"/>
    <lineage>
        <taxon>Bacteria</taxon>
        <taxon>Pseudomonadati</taxon>
        <taxon>Pseudomonadota</taxon>
        <taxon>Alphaproteobacteria</taxon>
        <taxon>Rhodospirillales</taxon>
        <taxon>Novispirillaceae</taxon>
        <taxon>Novispirillum</taxon>
    </lineage>
</organism>
<feature type="domain" description="Sulfotransferase" evidence="3">
    <location>
        <begin position="11"/>
        <end position="282"/>
    </location>
</feature>
<dbReference type="SUPFAM" id="SSF52540">
    <property type="entry name" value="P-loop containing nucleoside triphosphate hydrolases"/>
    <property type="match status" value="1"/>
</dbReference>
<dbReference type="InterPro" id="IPR000863">
    <property type="entry name" value="Sulfotransferase_dom"/>
</dbReference>
<comment type="caution">
    <text evidence="4">The sequence shown here is derived from an EMBL/GenBank/DDBJ whole genome shotgun (WGS) entry which is preliminary data.</text>
</comment>
<proteinExistence type="inferred from homology"/>